<organism evidence="3 4">
    <name type="scientific">Natronoglomus mannanivorans</name>
    <dbReference type="NCBI Taxonomy" id="2979990"/>
    <lineage>
        <taxon>Archaea</taxon>
        <taxon>Methanobacteriati</taxon>
        <taxon>Methanobacteriota</taxon>
        <taxon>Stenosarchaea group</taxon>
        <taxon>Halobacteria</taxon>
        <taxon>Halobacteriales</taxon>
        <taxon>Natrialbaceae</taxon>
        <taxon>Natronoglomus</taxon>
    </lineage>
</organism>
<gene>
    <name evidence="3" type="ORF">OB955_01645</name>
</gene>
<dbReference type="Proteomes" id="UP001320972">
    <property type="component" value="Unassembled WGS sequence"/>
</dbReference>
<protein>
    <submittedName>
        <fullName evidence="3">PQQ-binding-like beta-propeller repeat protein</fullName>
    </submittedName>
</protein>
<name>A0ABT2Q929_9EURY</name>
<dbReference type="Gene3D" id="2.130.10.10">
    <property type="entry name" value="YVTN repeat-like/Quinoprotein amine dehydrogenase"/>
    <property type="match status" value="1"/>
</dbReference>
<dbReference type="Pfam" id="PF13360">
    <property type="entry name" value="PQQ_2"/>
    <property type="match status" value="1"/>
</dbReference>
<dbReference type="SUPFAM" id="SSF50998">
    <property type="entry name" value="Quinoprotein alcohol dehydrogenase-like"/>
    <property type="match status" value="1"/>
</dbReference>
<feature type="region of interest" description="Disordered" evidence="1">
    <location>
        <begin position="356"/>
        <end position="400"/>
    </location>
</feature>
<feature type="compositionally biased region" description="Low complexity" evidence="1">
    <location>
        <begin position="8"/>
        <end position="17"/>
    </location>
</feature>
<dbReference type="InterPro" id="IPR002372">
    <property type="entry name" value="PQQ_rpt_dom"/>
</dbReference>
<feature type="region of interest" description="Disordered" evidence="1">
    <location>
        <begin position="198"/>
        <end position="225"/>
    </location>
</feature>
<comment type="caution">
    <text evidence="3">The sequence shown here is derived from an EMBL/GenBank/DDBJ whole genome shotgun (WGS) entry which is preliminary data.</text>
</comment>
<dbReference type="InterPro" id="IPR015943">
    <property type="entry name" value="WD40/YVTN_repeat-like_dom_sf"/>
</dbReference>
<feature type="compositionally biased region" description="Low complexity" evidence="1">
    <location>
        <begin position="198"/>
        <end position="209"/>
    </location>
</feature>
<evidence type="ECO:0000259" key="2">
    <source>
        <dbReference type="Pfam" id="PF13360"/>
    </source>
</evidence>
<dbReference type="RefSeq" id="WP_338006800.1">
    <property type="nucleotide sequence ID" value="NZ_JAOPKB010000001.1"/>
</dbReference>
<evidence type="ECO:0000313" key="3">
    <source>
        <dbReference type="EMBL" id="MCU4971444.1"/>
    </source>
</evidence>
<feature type="compositionally biased region" description="Basic and acidic residues" evidence="1">
    <location>
        <begin position="379"/>
        <end position="396"/>
    </location>
</feature>
<dbReference type="InterPro" id="IPR018391">
    <property type="entry name" value="PQQ_b-propeller_rpt"/>
</dbReference>
<reference evidence="3 4" key="1">
    <citation type="submission" date="2022-09" db="EMBL/GenBank/DDBJ databases">
        <title>Enrichment on poylsaccharides allowed isolation of novel metabolic and taxonomic groups of Haloarchaea.</title>
        <authorList>
            <person name="Sorokin D.Y."/>
            <person name="Elcheninov A.G."/>
            <person name="Khizhniak T.V."/>
            <person name="Kolganova T.V."/>
            <person name="Kublanov I.V."/>
        </authorList>
    </citation>
    <scope>NUCLEOTIDE SEQUENCE [LARGE SCALE GENOMIC DNA]</scope>
    <source>
        <strain evidence="3 4">AArc-m2/3/4</strain>
    </source>
</reference>
<feature type="region of interest" description="Disordered" evidence="1">
    <location>
        <begin position="1"/>
        <end position="26"/>
    </location>
</feature>
<feature type="compositionally biased region" description="Low complexity" evidence="1">
    <location>
        <begin position="356"/>
        <end position="370"/>
    </location>
</feature>
<dbReference type="InterPro" id="IPR011047">
    <property type="entry name" value="Quinoprotein_ADH-like_sf"/>
</dbReference>
<proteinExistence type="predicted"/>
<sequence length="495" mass="53750">MRRDQSTEETIAPTTTTSLGDVESAGSRHMWRRSSVHVDGRVFVGRWDGTVTAFAFDSTRGRDALEAVWERSHPERAVSLVTCGGLTSRPEQEPTENSSTLVVGGRGDHGTIVAYNRETGEERWHYETSADLGESTNDRLFELPYVVALETDGESVYAAARRYERDGKDRYWQSVVYAFDPDGTVRWRYATDASPIALSLSSPSPSLSEEGNEEDGEGKDDTSDRVAVGYNRCSSDHDNGLVVLETDTGTPAWTWDPGTAGERRVGDVAFAGARHRLAVASHGDKCGYLLGPGGEEHWRVPLATETEIGDETLYAYPNHAVAIDDVVAFATGNTYALESRETENRHPNEHRLVAFSASKTSSSALESESGSGSGSGSESESKSEPERDATDERDADATPDELWDVTLDGFAHGLAATIGGVAVPCAQNFRVRDPETHGVRWIDRETGAETTVDLEGIATAVATDGDIFATIEEPVKYHDDGTTRGSYALHVLESF</sequence>
<dbReference type="EMBL" id="JAOPKB010000001">
    <property type="protein sequence ID" value="MCU4971444.1"/>
    <property type="molecule type" value="Genomic_DNA"/>
</dbReference>
<accession>A0ABT2Q929</accession>
<keyword evidence="4" id="KW-1185">Reference proteome</keyword>
<feature type="domain" description="Pyrrolo-quinoline quinone repeat" evidence="2">
    <location>
        <begin position="67"/>
        <end position="208"/>
    </location>
</feature>
<dbReference type="SMART" id="SM00564">
    <property type="entry name" value="PQQ"/>
    <property type="match status" value="3"/>
</dbReference>
<evidence type="ECO:0000256" key="1">
    <source>
        <dbReference type="SAM" id="MobiDB-lite"/>
    </source>
</evidence>
<evidence type="ECO:0000313" key="4">
    <source>
        <dbReference type="Proteomes" id="UP001320972"/>
    </source>
</evidence>